<gene>
    <name evidence="1" type="ORF">BaOVIS_013030</name>
</gene>
<accession>A0A9W5T9D0</accession>
<proteinExistence type="predicted"/>
<reference evidence="1" key="1">
    <citation type="submission" date="2019-12" db="EMBL/GenBank/DDBJ databases">
        <title>Genome sequence of Babesia ovis.</title>
        <authorList>
            <person name="Yamagishi J."/>
            <person name="Sevinc F."/>
            <person name="Xuan X."/>
        </authorList>
    </citation>
    <scope>NUCLEOTIDE SEQUENCE</scope>
    <source>
        <strain evidence="1">Selcuk</strain>
    </source>
</reference>
<comment type="caution">
    <text evidence="1">The sequence shown here is derived from an EMBL/GenBank/DDBJ whole genome shotgun (WGS) entry which is preliminary data.</text>
</comment>
<protein>
    <submittedName>
        <fullName evidence="1">Uncharacterized protein</fullName>
    </submittedName>
</protein>
<dbReference type="Proteomes" id="UP001057455">
    <property type="component" value="Unassembled WGS sequence"/>
</dbReference>
<evidence type="ECO:0000313" key="2">
    <source>
        <dbReference type="Proteomes" id="UP001057455"/>
    </source>
</evidence>
<evidence type="ECO:0000313" key="1">
    <source>
        <dbReference type="EMBL" id="GFE53899.1"/>
    </source>
</evidence>
<dbReference type="OrthoDB" id="363526at2759"/>
<organism evidence="1 2">
    <name type="scientific">Babesia ovis</name>
    <dbReference type="NCBI Taxonomy" id="5869"/>
    <lineage>
        <taxon>Eukaryota</taxon>
        <taxon>Sar</taxon>
        <taxon>Alveolata</taxon>
        <taxon>Apicomplexa</taxon>
        <taxon>Aconoidasida</taxon>
        <taxon>Piroplasmida</taxon>
        <taxon>Babesiidae</taxon>
        <taxon>Babesia</taxon>
    </lineage>
</organism>
<sequence>MATAATSKLREHHGCNDTNDKVVLDPDVYCSLVKCAFNQAFQRKTEMNEHSILFKQLVNSLLDNPEAAPAVHGPPKPNSGALSGNLKDSIDAIKSDFLDHYSLLYNLEEYSIRERLEILGKHTAVESAVPNEPGSTTQQLGSTHITDPCTYEYKAANPEEASNAEPTAAHGVFAMIDQLKRKFETLNQRIEALDNDIDAQAGDPNLREWEQSRESMHLRGQHDMEGEEELCTHIRNLYAHLHHQAKINDKKIEAMRNRLTTLQAHAKILKRRDPHDTRIAF</sequence>
<keyword evidence="2" id="KW-1185">Reference proteome</keyword>
<dbReference type="AlphaFoldDB" id="A0A9W5T9D0"/>
<name>A0A9W5T9D0_BABOV</name>
<dbReference type="EMBL" id="BLIY01000008">
    <property type="protein sequence ID" value="GFE53899.1"/>
    <property type="molecule type" value="Genomic_DNA"/>
</dbReference>